<dbReference type="Gene3D" id="3.30.420.10">
    <property type="entry name" value="Ribonuclease H-like superfamily/Ribonuclease H"/>
    <property type="match status" value="1"/>
</dbReference>
<protein>
    <recommendedName>
        <fullName evidence="1">RNA-directed DNA polymerase</fullName>
        <ecNumber evidence="1">2.7.7.49</ecNumber>
    </recommendedName>
</protein>
<dbReference type="InterPro" id="IPR001584">
    <property type="entry name" value="Integrase_cat-core"/>
</dbReference>
<dbReference type="Gene3D" id="2.40.70.10">
    <property type="entry name" value="Acid Proteases"/>
    <property type="match status" value="1"/>
</dbReference>
<evidence type="ECO:0000313" key="4">
    <source>
        <dbReference type="EMBL" id="KZS08156.1"/>
    </source>
</evidence>
<dbReference type="PROSITE" id="PS50994">
    <property type="entry name" value="INTEGRASE"/>
    <property type="match status" value="1"/>
</dbReference>
<accession>A0A164QXS1</accession>
<dbReference type="Gene3D" id="3.10.20.370">
    <property type="match status" value="1"/>
</dbReference>
<dbReference type="Gene3D" id="1.10.340.70">
    <property type="match status" value="1"/>
</dbReference>
<organism evidence="4 5">
    <name type="scientific">Daphnia magna</name>
    <dbReference type="NCBI Taxonomy" id="35525"/>
    <lineage>
        <taxon>Eukaryota</taxon>
        <taxon>Metazoa</taxon>
        <taxon>Ecdysozoa</taxon>
        <taxon>Arthropoda</taxon>
        <taxon>Crustacea</taxon>
        <taxon>Branchiopoda</taxon>
        <taxon>Diplostraca</taxon>
        <taxon>Cladocera</taxon>
        <taxon>Anomopoda</taxon>
        <taxon>Daphniidae</taxon>
        <taxon>Daphnia</taxon>
    </lineage>
</organism>
<dbReference type="GO" id="GO:0003676">
    <property type="term" value="F:nucleic acid binding"/>
    <property type="evidence" value="ECO:0007669"/>
    <property type="project" value="InterPro"/>
</dbReference>
<dbReference type="InterPro" id="IPR012337">
    <property type="entry name" value="RNaseH-like_sf"/>
</dbReference>
<dbReference type="Pfam" id="PF00078">
    <property type="entry name" value="RVT_1"/>
    <property type="match status" value="1"/>
</dbReference>
<dbReference type="GO" id="GO:0042575">
    <property type="term" value="C:DNA polymerase complex"/>
    <property type="evidence" value="ECO:0007669"/>
    <property type="project" value="UniProtKB-ARBA"/>
</dbReference>
<evidence type="ECO:0000256" key="2">
    <source>
        <dbReference type="SAM" id="MobiDB-lite"/>
    </source>
</evidence>
<dbReference type="Pfam" id="PF00665">
    <property type="entry name" value="rve"/>
    <property type="match status" value="1"/>
</dbReference>
<dbReference type="EC" id="2.7.7.49" evidence="1"/>
<dbReference type="InterPro" id="IPR021109">
    <property type="entry name" value="Peptidase_aspartic_dom_sf"/>
</dbReference>
<comment type="caution">
    <text evidence="4">The sequence shown here is derived from an EMBL/GenBank/DDBJ whole genome shotgun (WGS) entry which is preliminary data.</text>
</comment>
<feature type="compositionally biased region" description="Polar residues" evidence="2">
    <location>
        <begin position="62"/>
        <end position="83"/>
    </location>
</feature>
<feature type="compositionally biased region" description="Polar residues" evidence="2">
    <location>
        <begin position="139"/>
        <end position="149"/>
    </location>
</feature>
<proteinExistence type="predicted"/>
<dbReference type="Pfam" id="PF17919">
    <property type="entry name" value="RT_RNaseH_2"/>
    <property type="match status" value="1"/>
</dbReference>
<feature type="region of interest" description="Disordered" evidence="2">
    <location>
        <begin position="108"/>
        <end position="149"/>
    </location>
</feature>
<keyword evidence="5" id="KW-1185">Reference proteome</keyword>
<dbReference type="OrthoDB" id="6382745at2759"/>
<name>A0A164QXS1_9CRUS</name>
<dbReference type="STRING" id="35525.A0A164QXS1"/>
<dbReference type="SUPFAM" id="SSF50630">
    <property type="entry name" value="Acid proteases"/>
    <property type="match status" value="1"/>
</dbReference>
<dbReference type="CDD" id="cd00303">
    <property type="entry name" value="retropepsin_like"/>
    <property type="match status" value="1"/>
</dbReference>
<dbReference type="InterPro" id="IPR041588">
    <property type="entry name" value="Integrase_H2C2"/>
</dbReference>
<evidence type="ECO:0000313" key="5">
    <source>
        <dbReference type="Proteomes" id="UP000076858"/>
    </source>
</evidence>
<dbReference type="GO" id="GO:0004519">
    <property type="term" value="F:endonuclease activity"/>
    <property type="evidence" value="ECO:0007669"/>
    <property type="project" value="UniProtKB-KW"/>
</dbReference>
<dbReference type="Proteomes" id="UP000076858">
    <property type="component" value="Unassembled WGS sequence"/>
</dbReference>
<dbReference type="InterPro" id="IPR041577">
    <property type="entry name" value="RT_RNaseH_2"/>
</dbReference>
<dbReference type="EMBL" id="LRGB01002315">
    <property type="protein sequence ID" value="KZS08156.1"/>
    <property type="molecule type" value="Genomic_DNA"/>
</dbReference>
<dbReference type="InterPro" id="IPR043128">
    <property type="entry name" value="Rev_trsase/Diguanyl_cyclase"/>
</dbReference>
<gene>
    <name evidence="4" type="ORF">APZ42_027943</name>
</gene>
<feature type="region of interest" description="Disordered" evidence="2">
    <location>
        <begin position="62"/>
        <end position="85"/>
    </location>
</feature>
<dbReference type="Pfam" id="PF17921">
    <property type="entry name" value="Integrase_H2C2"/>
    <property type="match status" value="1"/>
</dbReference>
<sequence>MKTPSNRKVSFTPGLPLYGAVASKPSPVQPGTFFETYEKELTRIIEAGIDMKTVISPARTLTQAEQNQPTATTEIPPGTTNPKPRSALQGVIPLPIPQWCYNTPHINPFASSGQPSQSGKIKATEPQVGPLSGYPKPQQIVQSVSKSPTTPRIRLQIGNGSFNALVDSGAGKSLINSALFNKLRQQNDNLPHSREVAVDLFDISNRPLICNGTVVVNVLVEDERPHEPFQQEFIVVQGIMEQCVLGLDTLYQHDFVFFLFQSDISCCFLKDSRLPPGLQVDPYVSTKPNERFFQIALINETSHTIILPRHNTLGHVSFKPRTRVAACSNQPSNLPPDILEASFPNVTENVKYGLHNLLLANQHVSAFKTNHVGHTGLVIHIEMKESLKEKTAFIVENNLYEWSYLAFGLTDAPGTFQRLMNFVLQEEIGKTCLVYLDDIIIFSNTNEHHVKNLNRIFELLDRANLRGFSTIAHPLLCQTKAKPNDKVAWGAPEEEAFEFLSKCLTLEPILAYPDFSKEFLIYTDASDCGSSAVLSQMHDGKDKPIAYASRHLNKAEVKTSPLSSLVTTGYKPSRTKLGDYGDGLSCWPTLGIPSYRPSRVNENTDFLARILVQSVQVTPKADDTMFREQQKDPLCCNIKDYVENGTLSEENSTQIWAKKIAYQSTILRLRDKYYWPTMLSDVKEYCLACKPCALQQGSNLRVFLNPLDITSKPFELLGLDFLGPIQPHSLQGNNDVLVITDYFTKWVEVIALQDQTALTTSQVLMDKAILYHGPPKAIVTDRGSNFTSELFSSL</sequence>
<dbReference type="PANTHER" id="PTHR37984:SF15">
    <property type="entry name" value="INTEGRASE CATALYTIC DOMAIN-CONTAINING PROTEIN"/>
    <property type="match status" value="1"/>
</dbReference>
<dbReference type="CDD" id="cd01647">
    <property type="entry name" value="RT_LTR"/>
    <property type="match status" value="1"/>
</dbReference>
<feature type="domain" description="Integrase catalytic" evidence="3">
    <location>
        <begin position="709"/>
        <end position="794"/>
    </location>
</feature>
<evidence type="ECO:0000259" key="3">
    <source>
        <dbReference type="PROSITE" id="PS50994"/>
    </source>
</evidence>
<dbReference type="GO" id="GO:0003964">
    <property type="term" value="F:RNA-directed DNA polymerase activity"/>
    <property type="evidence" value="ECO:0007669"/>
    <property type="project" value="UniProtKB-EC"/>
</dbReference>
<dbReference type="GO" id="GO:0015074">
    <property type="term" value="P:DNA integration"/>
    <property type="evidence" value="ECO:0007669"/>
    <property type="project" value="InterPro"/>
</dbReference>
<reference evidence="4 5" key="1">
    <citation type="submission" date="2016-03" db="EMBL/GenBank/DDBJ databases">
        <title>EvidentialGene: Evidence-directed Construction of Genes on Genomes.</title>
        <authorList>
            <person name="Gilbert D.G."/>
            <person name="Choi J.-H."/>
            <person name="Mockaitis K."/>
            <person name="Colbourne J."/>
            <person name="Pfrender M."/>
        </authorList>
    </citation>
    <scope>NUCLEOTIDE SEQUENCE [LARGE SCALE GENOMIC DNA]</scope>
    <source>
        <strain evidence="4 5">Xinb3</strain>
        <tissue evidence="4">Complete organism</tissue>
    </source>
</reference>
<dbReference type="InterPro" id="IPR036397">
    <property type="entry name" value="RNaseH_sf"/>
</dbReference>
<dbReference type="Gene3D" id="3.30.70.270">
    <property type="match status" value="1"/>
</dbReference>
<feature type="compositionally biased region" description="Polar residues" evidence="2">
    <location>
        <begin position="108"/>
        <end position="119"/>
    </location>
</feature>
<dbReference type="InterPro" id="IPR043502">
    <property type="entry name" value="DNA/RNA_pol_sf"/>
</dbReference>
<dbReference type="InterPro" id="IPR000477">
    <property type="entry name" value="RT_dom"/>
</dbReference>
<dbReference type="AlphaFoldDB" id="A0A164QXS1"/>
<dbReference type="SUPFAM" id="SSF56672">
    <property type="entry name" value="DNA/RNA polymerases"/>
    <property type="match status" value="1"/>
</dbReference>
<dbReference type="InterPro" id="IPR050951">
    <property type="entry name" value="Retrovirus_Pol_polyprotein"/>
</dbReference>
<evidence type="ECO:0000256" key="1">
    <source>
        <dbReference type="ARBA" id="ARBA00012493"/>
    </source>
</evidence>
<dbReference type="SUPFAM" id="SSF53098">
    <property type="entry name" value="Ribonuclease H-like"/>
    <property type="match status" value="1"/>
</dbReference>
<dbReference type="PANTHER" id="PTHR37984">
    <property type="entry name" value="PROTEIN CBG26694"/>
    <property type="match status" value="1"/>
</dbReference>
<dbReference type="Gene3D" id="3.10.10.10">
    <property type="entry name" value="HIV Type 1 Reverse Transcriptase, subunit A, domain 1"/>
    <property type="match status" value="1"/>
</dbReference>